<dbReference type="EMBL" id="JAJGCB010000023">
    <property type="protein sequence ID" value="KAJ8987697.1"/>
    <property type="molecule type" value="Genomic_DNA"/>
</dbReference>
<protein>
    <submittedName>
        <fullName evidence="2">Uncharacterized protein</fullName>
    </submittedName>
</protein>
<organism evidence="2 3">
    <name type="scientific">Exophiala dermatitidis</name>
    <name type="common">Black yeast-like fungus</name>
    <name type="synonym">Wangiella dermatitidis</name>
    <dbReference type="NCBI Taxonomy" id="5970"/>
    <lineage>
        <taxon>Eukaryota</taxon>
        <taxon>Fungi</taxon>
        <taxon>Dikarya</taxon>
        <taxon>Ascomycota</taxon>
        <taxon>Pezizomycotina</taxon>
        <taxon>Eurotiomycetes</taxon>
        <taxon>Chaetothyriomycetidae</taxon>
        <taxon>Chaetothyriales</taxon>
        <taxon>Herpotrichiellaceae</taxon>
        <taxon>Exophiala</taxon>
    </lineage>
</organism>
<dbReference type="Proteomes" id="UP001161757">
    <property type="component" value="Unassembled WGS sequence"/>
</dbReference>
<feature type="compositionally biased region" description="Low complexity" evidence="1">
    <location>
        <begin position="347"/>
        <end position="362"/>
    </location>
</feature>
<evidence type="ECO:0000256" key="1">
    <source>
        <dbReference type="SAM" id="MobiDB-lite"/>
    </source>
</evidence>
<evidence type="ECO:0000313" key="2">
    <source>
        <dbReference type="EMBL" id="KAJ8987697.1"/>
    </source>
</evidence>
<feature type="compositionally biased region" description="Low complexity" evidence="1">
    <location>
        <begin position="372"/>
        <end position="384"/>
    </location>
</feature>
<gene>
    <name evidence="2" type="ORF">HRR80_008329</name>
</gene>
<comment type="caution">
    <text evidence="2">The sequence shown here is derived from an EMBL/GenBank/DDBJ whole genome shotgun (WGS) entry which is preliminary data.</text>
</comment>
<proteinExistence type="predicted"/>
<dbReference type="AlphaFoldDB" id="A0AAN6ELR4"/>
<evidence type="ECO:0000313" key="3">
    <source>
        <dbReference type="Proteomes" id="UP001161757"/>
    </source>
</evidence>
<name>A0AAN6ELR4_EXODE</name>
<accession>A0AAN6ELR4</accession>
<reference evidence="2" key="1">
    <citation type="submission" date="2023-01" db="EMBL/GenBank/DDBJ databases">
        <title>Exophiala dermititidis isolated from Cystic Fibrosis Patient.</title>
        <authorList>
            <person name="Kurbessoian T."/>
            <person name="Crocker A."/>
            <person name="Murante D."/>
            <person name="Hogan D.A."/>
            <person name="Stajich J.E."/>
        </authorList>
    </citation>
    <scope>NUCLEOTIDE SEQUENCE</scope>
    <source>
        <strain evidence="2">Ex8</strain>
    </source>
</reference>
<sequence>MICSGLDWRGQYYSRGFSLAPIRPATGIIAASSKQGAPSTAIEIFQHLGFSSTASSRGERETKEFVQEHLPRYLPGLEHEASFTASQPQTLAARKADVPTRIPSSTSFIQQQSLLQSLAVSVSKMGKIQLHEHTQSYRAISTKSPHGLKCLKALFSEYDSPDPDATKLYDLFAKDFQDHVNGEDRSVSRDEAIETILASRSRCTKHQIDLKHASCIEHSGTSQTVYFEAIRFVVPVDANTLNWIRVPVSGRLDVRITPNKFSLKDAVAQIVARRRTADNSELVRQGLNPLTLVPVNMGQGPSPLAANANASGNADVNMIQPATTSSTNTSPVIELPAATKVVHTTTAASLGSGSESRSELPPYQSPTHTHSKSTGTPTFTSGSSLDGSKELAS</sequence>
<feature type="region of interest" description="Disordered" evidence="1">
    <location>
        <begin position="347"/>
        <end position="393"/>
    </location>
</feature>